<evidence type="ECO:0000313" key="1">
    <source>
        <dbReference type="EMBL" id="PNM63783.1"/>
    </source>
</evidence>
<comment type="caution">
    <text evidence="1">The sequence shown here is derived from an EMBL/GenBank/DDBJ whole genome shotgun (WGS) entry which is preliminary data.</text>
</comment>
<proteinExistence type="predicted"/>
<name>A0A2J9VJ27_VIBMI</name>
<accession>A0A2J9VJ27</accession>
<evidence type="ECO:0000313" key="2">
    <source>
        <dbReference type="Proteomes" id="UP000053748"/>
    </source>
</evidence>
<sequence length="189" mass="22011">MSKLLIHFTKGGNEEDAYQNFKSIISQRKIFSSRDKIRSGASCVCFTEAPLPALYNGLLNPSFYSQYSAFGFALTKQHVFELGGRPVIYQPDCEFEQLSSENRWRHVRYEPPSIDFTWEREWRIQTCELSISPETTKLVVPNASWAQRLVDEHGDEQECRTIQYSQIMDSLLAQQYEEPWRWVVVNLGT</sequence>
<dbReference type="Proteomes" id="UP000053748">
    <property type="component" value="Unassembled WGS sequence"/>
</dbReference>
<gene>
    <name evidence="1" type="ORF">AL544_002100</name>
</gene>
<protein>
    <submittedName>
        <fullName evidence="1">Uncharacterized protein</fullName>
    </submittedName>
</protein>
<dbReference type="EMBL" id="LOSJ02000001">
    <property type="protein sequence ID" value="PNM63783.1"/>
    <property type="molecule type" value="Genomic_DNA"/>
</dbReference>
<organism evidence="1 2">
    <name type="scientific">Vibrio mimicus</name>
    <dbReference type="NCBI Taxonomy" id="674"/>
    <lineage>
        <taxon>Bacteria</taxon>
        <taxon>Pseudomonadati</taxon>
        <taxon>Pseudomonadota</taxon>
        <taxon>Gammaproteobacteria</taxon>
        <taxon>Vibrionales</taxon>
        <taxon>Vibrionaceae</taxon>
        <taxon>Vibrio</taxon>
    </lineage>
</organism>
<keyword evidence="2" id="KW-1185">Reference proteome</keyword>
<reference evidence="1" key="1">
    <citation type="submission" date="2017-12" db="EMBL/GenBank/DDBJ databases">
        <title>FDA dAtabase for Regulatory Grade micrObial Sequences (FDA-ARGOS): Supporting development and validation of Infectious Disease Dx tests.</title>
        <authorList>
            <person name="Hoffmann M."/>
            <person name="Allard M."/>
            <person name="Evans P."/>
            <person name="Brown E."/>
            <person name="Tallon L.J."/>
            <person name="Sadzewicz L."/>
            <person name="Sengamalay N."/>
            <person name="Ott S."/>
            <person name="Godinez A."/>
            <person name="Nagaraj S."/>
            <person name="Vavikolanu K."/>
            <person name="Aluvathingal J."/>
            <person name="Nadendla S."/>
            <person name="Hobson J."/>
            <person name="Sichtig H."/>
        </authorList>
    </citation>
    <scope>NUCLEOTIDE SEQUENCE [LARGE SCALE GENOMIC DNA]</scope>
    <source>
        <strain evidence="1">FDAARGOS_113</strain>
    </source>
</reference>
<dbReference type="AlphaFoldDB" id="A0A2J9VJ27"/>